<organism evidence="1 2">
    <name type="scientific">Mycena sanguinolenta</name>
    <dbReference type="NCBI Taxonomy" id="230812"/>
    <lineage>
        <taxon>Eukaryota</taxon>
        <taxon>Fungi</taxon>
        <taxon>Dikarya</taxon>
        <taxon>Basidiomycota</taxon>
        <taxon>Agaricomycotina</taxon>
        <taxon>Agaricomycetes</taxon>
        <taxon>Agaricomycetidae</taxon>
        <taxon>Agaricales</taxon>
        <taxon>Marasmiineae</taxon>
        <taxon>Mycenaceae</taxon>
        <taxon>Mycena</taxon>
    </lineage>
</organism>
<comment type="caution">
    <text evidence="1">The sequence shown here is derived from an EMBL/GenBank/DDBJ whole genome shotgun (WGS) entry which is preliminary data.</text>
</comment>
<evidence type="ECO:0000313" key="2">
    <source>
        <dbReference type="Proteomes" id="UP000623467"/>
    </source>
</evidence>
<dbReference type="Proteomes" id="UP000623467">
    <property type="component" value="Unassembled WGS sequence"/>
</dbReference>
<accession>A0A8H6X5M7</accession>
<dbReference type="AlphaFoldDB" id="A0A8H6X5M7"/>
<dbReference type="EMBL" id="JACAZH010000045">
    <property type="protein sequence ID" value="KAF7334793.1"/>
    <property type="molecule type" value="Genomic_DNA"/>
</dbReference>
<dbReference type="Gene3D" id="1.20.1280.50">
    <property type="match status" value="1"/>
</dbReference>
<reference evidence="1" key="1">
    <citation type="submission" date="2020-05" db="EMBL/GenBank/DDBJ databases">
        <title>Mycena genomes resolve the evolution of fungal bioluminescence.</title>
        <authorList>
            <person name="Tsai I.J."/>
        </authorList>
    </citation>
    <scope>NUCLEOTIDE SEQUENCE</scope>
    <source>
        <strain evidence="1">160909Yilan</strain>
    </source>
</reference>
<sequence>MLGSMQADRIRLSNLDNRIRKIERSLFALRTERSQVKERLDAYKYPVLTLPNELISELFIHFLPIYPAAPPLTGLASPTTLTHVCRRWREVALATPALWRAIRLHYTYEHEMDIPYRFNQMNISDAWIRRSKSFPLSIDVDICHPDVMRKIFTETLTMAATRWEYVRMRGVAPLPFLDTGRPTMPLLRSLYLGLRVSNNIFAFPDVPQLCTVHLTGVMAGSNVTLPWAQLTRLTLYYVGINRCVSILRQTANLVRCSLTIYSSQSESLDFLGSDVALPHLEFLSLETTTHWQPVDGFLSSFVVPSLQRLKLKEIFLGAEPILALEVFVAKSRCRLQQLGIIAPEEDAHIERYRLAFPSISVFHCYGP</sequence>
<protein>
    <submittedName>
        <fullName evidence="1">F-box domain-containing protein</fullName>
    </submittedName>
</protein>
<dbReference type="SUPFAM" id="SSF52047">
    <property type="entry name" value="RNI-like"/>
    <property type="match status" value="1"/>
</dbReference>
<gene>
    <name evidence="1" type="ORF">MSAN_02365900</name>
</gene>
<keyword evidence="2" id="KW-1185">Reference proteome</keyword>
<dbReference type="OrthoDB" id="3139566at2759"/>
<proteinExistence type="predicted"/>
<evidence type="ECO:0000313" key="1">
    <source>
        <dbReference type="EMBL" id="KAF7334793.1"/>
    </source>
</evidence>
<name>A0A8H6X5M7_9AGAR</name>